<organism evidence="3 4">
    <name type="scientific">Variovorax rhizosphaerae</name>
    <dbReference type="NCBI Taxonomy" id="1836200"/>
    <lineage>
        <taxon>Bacteria</taxon>
        <taxon>Pseudomonadati</taxon>
        <taxon>Pseudomonadota</taxon>
        <taxon>Betaproteobacteria</taxon>
        <taxon>Burkholderiales</taxon>
        <taxon>Comamonadaceae</taxon>
        <taxon>Variovorax</taxon>
    </lineage>
</organism>
<dbReference type="Gene3D" id="3.40.190.10">
    <property type="entry name" value="Periplasmic binding protein-like II"/>
    <property type="match status" value="1"/>
</dbReference>
<reference evidence="3 4" key="1">
    <citation type="submission" date="2024-03" db="EMBL/GenBank/DDBJ databases">
        <title>Novel species of the genus Variovorax.</title>
        <authorList>
            <person name="Liu Q."/>
            <person name="Xin Y.-H."/>
        </authorList>
    </citation>
    <scope>NUCLEOTIDE SEQUENCE [LARGE SCALE GENOMIC DNA]</scope>
    <source>
        <strain evidence="3 4">KACC 18900</strain>
    </source>
</reference>
<dbReference type="SUPFAM" id="SSF53850">
    <property type="entry name" value="Periplasmic binding protein-like II"/>
    <property type="match status" value="1"/>
</dbReference>
<dbReference type="PANTHER" id="PTHR42928">
    <property type="entry name" value="TRICARBOXYLATE-BINDING PROTEIN"/>
    <property type="match status" value="1"/>
</dbReference>
<name>A0ABU8WC28_9BURK</name>
<dbReference type="Proteomes" id="UP001385892">
    <property type="component" value="Unassembled WGS sequence"/>
</dbReference>
<keyword evidence="2" id="KW-0732">Signal</keyword>
<sequence>MKSSPLLLLVLTAALAIPLQALGADELAATRIVVGYPPGGGADGLARAYAQAMSKTLRHPVIVENRPGAGGTLAAVAVKTAPADGTVLLLGNILTNVLAEFTYEKLPYDAKADFVPVGQAARLEIAMAVPPGSAARTVADYVAAAKADPDNASFASPAAGSLPHFFGLLLGRAAGVALMHVPYKGGAPMNMDLMAGRVPAAFSAASEFVQLHRTGRVRMLATSGDTRDAQTPDVPTFAEAGYPTVHGSSWLALFAPAGMRLETLARMAAAVEAASADPEVRGAIDNLNMEYPNVSLAAFGPQIEEERRRWGAIVKASGFKAD</sequence>
<proteinExistence type="inferred from homology"/>
<dbReference type="PANTHER" id="PTHR42928:SF5">
    <property type="entry name" value="BLR1237 PROTEIN"/>
    <property type="match status" value="1"/>
</dbReference>
<keyword evidence="4" id="KW-1185">Reference proteome</keyword>
<dbReference type="PIRSF" id="PIRSF017082">
    <property type="entry name" value="YflP"/>
    <property type="match status" value="1"/>
</dbReference>
<evidence type="ECO:0000313" key="4">
    <source>
        <dbReference type="Proteomes" id="UP001385892"/>
    </source>
</evidence>
<protein>
    <submittedName>
        <fullName evidence="3">Tripartite tricarboxylate transporter substrate-binding protein</fullName>
    </submittedName>
</protein>
<comment type="similarity">
    <text evidence="1">Belongs to the UPF0065 (bug) family.</text>
</comment>
<dbReference type="InterPro" id="IPR005064">
    <property type="entry name" value="BUG"/>
</dbReference>
<accession>A0ABU8WC28</accession>
<dbReference type="EMBL" id="JBBKZT010000001">
    <property type="protein sequence ID" value="MEJ8845051.1"/>
    <property type="molecule type" value="Genomic_DNA"/>
</dbReference>
<evidence type="ECO:0000256" key="1">
    <source>
        <dbReference type="ARBA" id="ARBA00006987"/>
    </source>
</evidence>
<gene>
    <name evidence="3" type="ORF">WKW82_00210</name>
</gene>
<feature type="chain" id="PRO_5045806061" evidence="2">
    <location>
        <begin position="24"/>
        <end position="322"/>
    </location>
</feature>
<comment type="caution">
    <text evidence="3">The sequence shown here is derived from an EMBL/GenBank/DDBJ whole genome shotgun (WGS) entry which is preliminary data.</text>
</comment>
<dbReference type="Pfam" id="PF03401">
    <property type="entry name" value="TctC"/>
    <property type="match status" value="1"/>
</dbReference>
<evidence type="ECO:0000256" key="2">
    <source>
        <dbReference type="SAM" id="SignalP"/>
    </source>
</evidence>
<dbReference type="Gene3D" id="3.40.190.150">
    <property type="entry name" value="Bordetella uptake gene, domain 1"/>
    <property type="match status" value="1"/>
</dbReference>
<feature type="signal peptide" evidence="2">
    <location>
        <begin position="1"/>
        <end position="23"/>
    </location>
</feature>
<dbReference type="RefSeq" id="WP_340340239.1">
    <property type="nucleotide sequence ID" value="NZ_JBBKZT010000001.1"/>
</dbReference>
<evidence type="ECO:0000313" key="3">
    <source>
        <dbReference type="EMBL" id="MEJ8845051.1"/>
    </source>
</evidence>
<dbReference type="InterPro" id="IPR042100">
    <property type="entry name" value="Bug_dom1"/>
</dbReference>